<reference evidence="3 4" key="1">
    <citation type="submission" date="2020-08" db="EMBL/GenBank/DDBJ databases">
        <title>Genomic Encyclopedia of Type Strains, Phase III (KMG-III): the genomes of soil and plant-associated and newly described type strains.</title>
        <authorList>
            <person name="Whitman W."/>
        </authorList>
    </citation>
    <scope>NUCLEOTIDE SEQUENCE [LARGE SCALE GENOMIC DNA]</scope>
    <source>
        <strain evidence="3 4">CECT 3303</strain>
    </source>
</reference>
<evidence type="ECO:0000313" key="3">
    <source>
        <dbReference type="EMBL" id="MBB5965364.1"/>
    </source>
</evidence>
<evidence type="ECO:0000313" key="4">
    <source>
        <dbReference type="Proteomes" id="UP000562352"/>
    </source>
</evidence>
<dbReference type="EMBL" id="JACHJJ010000016">
    <property type="protein sequence ID" value="MBB5965364.1"/>
    <property type="molecule type" value="Genomic_DNA"/>
</dbReference>
<dbReference type="RefSeq" id="WP_184944694.1">
    <property type="nucleotide sequence ID" value="NZ_BAAAWZ010000001.1"/>
</dbReference>
<keyword evidence="2" id="KW-1133">Transmembrane helix</keyword>
<feature type="transmembrane region" description="Helical" evidence="2">
    <location>
        <begin position="36"/>
        <end position="57"/>
    </location>
</feature>
<feature type="compositionally biased region" description="Basic and acidic residues" evidence="1">
    <location>
        <begin position="88"/>
        <end position="113"/>
    </location>
</feature>
<feature type="region of interest" description="Disordered" evidence="1">
    <location>
        <begin position="1"/>
        <end position="34"/>
    </location>
</feature>
<feature type="compositionally biased region" description="Pro residues" evidence="1">
    <location>
        <begin position="23"/>
        <end position="32"/>
    </location>
</feature>
<keyword evidence="2" id="KW-0812">Transmembrane</keyword>
<evidence type="ECO:0000256" key="2">
    <source>
        <dbReference type="SAM" id="Phobius"/>
    </source>
</evidence>
<comment type="caution">
    <text evidence="3">The sequence shown here is derived from an EMBL/GenBank/DDBJ whole genome shotgun (WGS) entry which is preliminary data.</text>
</comment>
<feature type="compositionally biased region" description="Polar residues" evidence="1">
    <location>
        <begin position="64"/>
        <end position="82"/>
    </location>
</feature>
<keyword evidence="4" id="KW-1185">Reference proteome</keyword>
<proteinExistence type="predicted"/>
<protein>
    <submittedName>
        <fullName evidence="3">Uncharacterized protein</fullName>
    </submittedName>
</protein>
<dbReference type="Proteomes" id="UP000562352">
    <property type="component" value="Unassembled WGS sequence"/>
</dbReference>
<accession>A0A841DA65</accession>
<keyword evidence="2" id="KW-0472">Membrane</keyword>
<evidence type="ECO:0000256" key="1">
    <source>
        <dbReference type="SAM" id="MobiDB-lite"/>
    </source>
</evidence>
<organism evidence="3 4">
    <name type="scientific">Planomonospora venezuelensis</name>
    <dbReference type="NCBI Taxonomy" id="1999"/>
    <lineage>
        <taxon>Bacteria</taxon>
        <taxon>Bacillati</taxon>
        <taxon>Actinomycetota</taxon>
        <taxon>Actinomycetes</taxon>
        <taxon>Streptosporangiales</taxon>
        <taxon>Streptosporangiaceae</taxon>
        <taxon>Planomonospora</taxon>
    </lineage>
</organism>
<name>A0A841DA65_PLAVE</name>
<dbReference type="AlphaFoldDB" id="A0A841DA65"/>
<feature type="region of interest" description="Disordered" evidence="1">
    <location>
        <begin position="57"/>
        <end position="113"/>
    </location>
</feature>
<gene>
    <name evidence="3" type="ORF">FHS22_004652</name>
</gene>
<sequence>MTVSPSGTEDEPFVPRRLRNPADDPPPPPGPPMNRWVRRLLLLLLFVVMAAVLGTSLRGVRLPSPSSDEGSSRCVDTSSRQADGTHPVVDDRNCGDGADRRYRWEEPDLPDGRDRGVLELIKELLDGRR</sequence>